<dbReference type="KEGG" id="mthd:A3224_05885"/>
<name>A0A143HKB1_MICTH</name>
<dbReference type="OrthoDB" id="5959530at2"/>
<evidence type="ECO:0000313" key="1">
    <source>
        <dbReference type="EMBL" id="AMX02174.1"/>
    </source>
</evidence>
<keyword evidence="2" id="KW-1185">Reference proteome</keyword>
<dbReference type="RefSeq" id="WP_067152500.1">
    <property type="nucleotide sequence ID" value="NZ_CP014864.1"/>
</dbReference>
<dbReference type="STRING" id="252514.A3224_05885"/>
<dbReference type="EMBL" id="CP014864">
    <property type="protein sequence ID" value="AMX02174.1"/>
    <property type="molecule type" value="Genomic_DNA"/>
</dbReference>
<protein>
    <submittedName>
        <fullName evidence="1">Uncharacterized protein</fullName>
    </submittedName>
</protein>
<sequence length="106" mass="12417">MFYSLSDLFWLFLPTLAVGYLWTGMAAKEQVRRVAARYCREQGLQLLDDTVALTRTRLKRDERGQLRLHRSYGFEFTSTGEYRYAGTVVLHGRRITRIQLSPYHVA</sequence>
<reference evidence="2" key="1">
    <citation type="submission" date="2016-03" db="EMBL/GenBank/DDBJ databases">
        <authorList>
            <person name="Lee Y.-S."/>
            <person name="Choi Y.-L."/>
        </authorList>
    </citation>
    <scope>NUCLEOTIDE SEQUENCE [LARGE SCALE GENOMIC DNA]</scope>
    <source>
        <strain evidence="2">DAU221</strain>
    </source>
</reference>
<proteinExistence type="predicted"/>
<dbReference type="Proteomes" id="UP000076077">
    <property type="component" value="Chromosome"/>
</dbReference>
<dbReference type="InterPro" id="IPR021732">
    <property type="entry name" value="DUF3301"/>
</dbReference>
<evidence type="ECO:0000313" key="2">
    <source>
        <dbReference type="Proteomes" id="UP000076077"/>
    </source>
</evidence>
<gene>
    <name evidence="1" type="ORF">A3224_05885</name>
</gene>
<dbReference type="AlphaFoldDB" id="A0A143HKB1"/>
<organism evidence="1 2">
    <name type="scientific">Microbulbifer thermotolerans</name>
    <dbReference type="NCBI Taxonomy" id="252514"/>
    <lineage>
        <taxon>Bacteria</taxon>
        <taxon>Pseudomonadati</taxon>
        <taxon>Pseudomonadota</taxon>
        <taxon>Gammaproteobacteria</taxon>
        <taxon>Cellvibrionales</taxon>
        <taxon>Microbulbiferaceae</taxon>
        <taxon>Microbulbifer</taxon>
    </lineage>
</organism>
<accession>A0A143HKB1</accession>
<dbReference type="Pfam" id="PF11743">
    <property type="entry name" value="DUF3301"/>
    <property type="match status" value="1"/>
</dbReference>
<dbReference type="GeneID" id="76607581"/>